<evidence type="ECO:0000259" key="8">
    <source>
        <dbReference type="PROSITE" id="PS50928"/>
    </source>
</evidence>
<proteinExistence type="inferred from homology"/>
<feature type="transmembrane region" description="Helical" evidence="7">
    <location>
        <begin position="115"/>
        <end position="134"/>
    </location>
</feature>
<dbReference type="PANTHER" id="PTHR43744:SF9">
    <property type="entry name" value="POLYGALACTURONAN_RHAMNOGALACTURONAN TRANSPORT SYSTEM PERMEASE PROTEIN YTCP"/>
    <property type="match status" value="1"/>
</dbReference>
<evidence type="ECO:0000256" key="4">
    <source>
        <dbReference type="ARBA" id="ARBA00022692"/>
    </source>
</evidence>
<feature type="transmembrane region" description="Helical" evidence="7">
    <location>
        <begin position="146"/>
        <end position="166"/>
    </location>
</feature>
<organism evidence="9 10">
    <name type="scientific">Candidatus Merdivicinus excrementipullorum</name>
    <dbReference type="NCBI Taxonomy" id="2840867"/>
    <lineage>
        <taxon>Bacteria</taxon>
        <taxon>Bacillati</taxon>
        <taxon>Bacillota</taxon>
        <taxon>Clostridia</taxon>
        <taxon>Eubacteriales</taxon>
        <taxon>Oscillospiraceae</taxon>
        <taxon>Oscillospiraceae incertae sedis</taxon>
        <taxon>Candidatus Merdivicinus</taxon>
    </lineage>
</organism>
<comment type="caution">
    <text evidence="9">The sequence shown here is derived from an EMBL/GenBank/DDBJ whole genome shotgun (WGS) entry which is preliminary data.</text>
</comment>
<gene>
    <name evidence="9" type="ORF">IAB51_05470</name>
</gene>
<feature type="transmembrane region" description="Helical" evidence="7">
    <location>
        <begin position="186"/>
        <end position="210"/>
    </location>
</feature>
<dbReference type="SUPFAM" id="SSF161098">
    <property type="entry name" value="MetI-like"/>
    <property type="match status" value="1"/>
</dbReference>
<evidence type="ECO:0000256" key="6">
    <source>
        <dbReference type="ARBA" id="ARBA00023136"/>
    </source>
</evidence>
<evidence type="ECO:0000256" key="5">
    <source>
        <dbReference type="ARBA" id="ARBA00022989"/>
    </source>
</evidence>
<comment type="similarity">
    <text evidence="7">Belongs to the binding-protein-dependent transport system permease family.</text>
</comment>
<feature type="domain" description="ABC transmembrane type-1" evidence="8">
    <location>
        <begin position="79"/>
        <end position="278"/>
    </location>
</feature>
<dbReference type="EMBL" id="DVJP01000037">
    <property type="protein sequence ID" value="HIS76246.1"/>
    <property type="molecule type" value="Genomic_DNA"/>
</dbReference>
<feature type="transmembrane region" description="Helical" evidence="7">
    <location>
        <begin position="83"/>
        <end position="103"/>
    </location>
</feature>
<dbReference type="Pfam" id="PF00528">
    <property type="entry name" value="BPD_transp_1"/>
    <property type="match status" value="1"/>
</dbReference>
<evidence type="ECO:0000313" key="9">
    <source>
        <dbReference type="EMBL" id="HIS76246.1"/>
    </source>
</evidence>
<keyword evidence="5 7" id="KW-1133">Transmembrane helix</keyword>
<feature type="transmembrane region" description="Helical" evidence="7">
    <location>
        <begin position="272"/>
        <end position="291"/>
    </location>
</feature>
<dbReference type="AlphaFoldDB" id="A0A9D1FLU9"/>
<sequence>MSRKKAFARTTQDKAFDAFVIGICLLILLICVYPMYYTIICSVSNPYDVAMGNVGLIPVKFTWESYRQVFANDDIWRGYLNTIIYTVLGTLYNLLLTIPLAYALSKKELYGRTFFSWYFLFCMYFSGGMVPSYLVTKQLGLVNSPWVMIIGAGVSVYNMIVTRVYFQSSIPESLYEAARIDGCSEFKAFFQIALPLAKPIIAVMALYYGVGHWNDYFSAMIYITDKQWQPLQLVLRRILILNENALTSAMRPDASMEELATAAQRAYMATTIKYALVFISSLPMLIAYPFVQKYFVKGVMIGSLKG</sequence>
<dbReference type="GO" id="GO:0005886">
    <property type="term" value="C:plasma membrane"/>
    <property type="evidence" value="ECO:0007669"/>
    <property type="project" value="UniProtKB-SubCell"/>
</dbReference>
<comment type="subcellular location">
    <subcellularLocation>
        <location evidence="1 7">Cell membrane</location>
        <topology evidence="1 7">Multi-pass membrane protein</topology>
    </subcellularLocation>
</comment>
<dbReference type="Proteomes" id="UP000824002">
    <property type="component" value="Unassembled WGS sequence"/>
</dbReference>
<reference evidence="9" key="1">
    <citation type="submission" date="2020-10" db="EMBL/GenBank/DDBJ databases">
        <authorList>
            <person name="Gilroy R."/>
        </authorList>
    </citation>
    <scope>NUCLEOTIDE SEQUENCE</scope>
    <source>
        <strain evidence="9">CHK199-13235</strain>
    </source>
</reference>
<dbReference type="InterPro" id="IPR035906">
    <property type="entry name" value="MetI-like_sf"/>
</dbReference>
<protein>
    <submittedName>
        <fullName evidence="9">Carbohydrate ABC transporter permease</fullName>
    </submittedName>
</protein>
<dbReference type="GO" id="GO:0055085">
    <property type="term" value="P:transmembrane transport"/>
    <property type="evidence" value="ECO:0007669"/>
    <property type="project" value="InterPro"/>
</dbReference>
<dbReference type="PANTHER" id="PTHR43744">
    <property type="entry name" value="ABC TRANSPORTER PERMEASE PROTEIN MG189-RELATED-RELATED"/>
    <property type="match status" value="1"/>
</dbReference>
<dbReference type="PROSITE" id="PS50928">
    <property type="entry name" value="ABC_TM1"/>
    <property type="match status" value="1"/>
</dbReference>
<evidence type="ECO:0000256" key="7">
    <source>
        <dbReference type="RuleBase" id="RU363032"/>
    </source>
</evidence>
<evidence type="ECO:0000256" key="1">
    <source>
        <dbReference type="ARBA" id="ARBA00004651"/>
    </source>
</evidence>
<keyword evidence="2 7" id="KW-0813">Transport</keyword>
<keyword evidence="4 7" id="KW-0812">Transmembrane</keyword>
<keyword evidence="6 7" id="KW-0472">Membrane</keyword>
<evidence type="ECO:0000313" key="10">
    <source>
        <dbReference type="Proteomes" id="UP000824002"/>
    </source>
</evidence>
<name>A0A9D1FLU9_9FIRM</name>
<evidence type="ECO:0000256" key="3">
    <source>
        <dbReference type="ARBA" id="ARBA00022475"/>
    </source>
</evidence>
<dbReference type="InterPro" id="IPR000515">
    <property type="entry name" value="MetI-like"/>
</dbReference>
<dbReference type="Gene3D" id="1.10.3720.10">
    <property type="entry name" value="MetI-like"/>
    <property type="match status" value="1"/>
</dbReference>
<keyword evidence="3" id="KW-1003">Cell membrane</keyword>
<accession>A0A9D1FLU9</accession>
<dbReference type="CDD" id="cd06261">
    <property type="entry name" value="TM_PBP2"/>
    <property type="match status" value="1"/>
</dbReference>
<reference evidence="9" key="2">
    <citation type="journal article" date="2021" name="PeerJ">
        <title>Extensive microbial diversity within the chicken gut microbiome revealed by metagenomics and culture.</title>
        <authorList>
            <person name="Gilroy R."/>
            <person name="Ravi A."/>
            <person name="Getino M."/>
            <person name="Pursley I."/>
            <person name="Horton D.L."/>
            <person name="Alikhan N.F."/>
            <person name="Baker D."/>
            <person name="Gharbi K."/>
            <person name="Hall N."/>
            <person name="Watson M."/>
            <person name="Adriaenssens E.M."/>
            <person name="Foster-Nyarko E."/>
            <person name="Jarju S."/>
            <person name="Secka A."/>
            <person name="Antonio M."/>
            <person name="Oren A."/>
            <person name="Chaudhuri R.R."/>
            <person name="La Ragione R."/>
            <person name="Hildebrand F."/>
            <person name="Pallen M.J."/>
        </authorList>
    </citation>
    <scope>NUCLEOTIDE SEQUENCE</scope>
    <source>
        <strain evidence="9">CHK199-13235</strain>
    </source>
</reference>
<evidence type="ECO:0000256" key="2">
    <source>
        <dbReference type="ARBA" id="ARBA00022448"/>
    </source>
</evidence>
<feature type="transmembrane region" description="Helical" evidence="7">
    <location>
        <begin position="15"/>
        <end position="36"/>
    </location>
</feature>